<organism evidence="3 4">
    <name type="scientific">Rhizophagus irregularis</name>
    <dbReference type="NCBI Taxonomy" id="588596"/>
    <lineage>
        <taxon>Eukaryota</taxon>
        <taxon>Fungi</taxon>
        <taxon>Fungi incertae sedis</taxon>
        <taxon>Mucoromycota</taxon>
        <taxon>Glomeromycotina</taxon>
        <taxon>Glomeromycetes</taxon>
        <taxon>Glomerales</taxon>
        <taxon>Glomeraceae</taxon>
        <taxon>Rhizophagus</taxon>
    </lineage>
</organism>
<evidence type="ECO:0000313" key="4">
    <source>
        <dbReference type="Proteomes" id="UP000233469"/>
    </source>
</evidence>
<proteinExistence type="predicted"/>
<protein>
    <submittedName>
        <fullName evidence="3">Uncharacterized protein</fullName>
    </submittedName>
</protein>
<reference evidence="3 4" key="2">
    <citation type="submission" date="2017-10" db="EMBL/GenBank/DDBJ databases">
        <title>Extensive intraspecific genome diversity in a model arbuscular mycorrhizal fungus.</title>
        <authorList>
            <person name="Chen E.C.H."/>
            <person name="Morin E."/>
            <person name="Baudet D."/>
            <person name="Noel J."/>
            <person name="Ndikumana S."/>
            <person name="Charron P."/>
            <person name="St-Onge C."/>
            <person name="Giorgi J."/>
            <person name="Grigoriev I.V."/>
            <person name="Roux C."/>
            <person name="Martin F.M."/>
            <person name="Corradi N."/>
        </authorList>
    </citation>
    <scope>NUCLEOTIDE SEQUENCE [LARGE SCALE GENOMIC DNA]</scope>
    <source>
        <strain evidence="3 4">C2</strain>
    </source>
</reference>
<name>A0A2N1MZA4_9GLOM</name>
<evidence type="ECO:0000313" key="3">
    <source>
        <dbReference type="EMBL" id="PKK66971.1"/>
    </source>
</evidence>
<sequence>MSSHIMGLQIFSLMELVILLRYIYHFFLPKIPNKVTDQIPNKANNRSDLNPNNRSSSNDQIPNKTNNSSSLNDPNKANYYVTSLNDQIKIYGVAIKSLYRKRFDLELFYDIIIVIPYIH</sequence>
<evidence type="ECO:0000256" key="1">
    <source>
        <dbReference type="SAM" id="MobiDB-lite"/>
    </source>
</evidence>
<reference evidence="3 4" key="1">
    <citation type="submission" date="2016-04" db="EMBL/GenBank/DDBJ databases">
        <title>Genome analyses suggest a sexual origin of heterokaryosis in a supposedly ancient asexual fungus.</title>
        <authorList>
            <person name="Ropars J."/>
            <person name="Sedzielewska K."/>
            <person name="Noel J."/>
            <person name="Charron P."/>
            <person name="Farinelli L."/>
            <person name="Marton T."/>
            <person name="Kruger M."/>
            <person name="Pelin A."/>
            <person name="Brachmann A."/>
            <person name="Corradi N."/>
        </authorList>
    </citation>
    <scope>NUCLEOTIDE SEQUENCE [LARGE SCALE GENOMIC DNA]</scope>
    <source>
        <strain evidence="3 4">C2</strain>
    </source>
</reference>
<feature type="transmembrane region" description="Helical" evidence="2">
    <location>
        <begin position="6"/>
        <end position="24"/>
    </location>
</feature>
<comment type="caution">
    <text evidence="3">The sequence shown here is derived from an EMBL/GenBank/DDBJ whole genome shotgun (WGS) entry which is preliminary data.</text>
</comment>
<keyword evidence="2" id="KW-0472">Membrane</keyword>
<dbReference type="EMBL" id="LLXL01001022">
    <property type="protein sequence ID" value="PKK66971.1"/>
    <property type="molecule type" value="Genomic_DNA"/>
</dbReference>
<feature type="region of interest" description="Disordered" evidence="1">
    <location>
        <begin position="39"/>
        <end position="75"/>
    </location>
</feature>
<dbReference type="Proteomes" id="UP000233469">
    <property type="component" value="Unassembled WGS sequence"/>
</dbReference>
<accession>A0A2N1MZA4</accession>
<gene>
    <name evidence="3" type="ORF">RhiirC2_784119</name>
</gene>
<dbReference type="VEuPathDB" id="FungiDB:RhiirFUN_000879"/>
<keyword evidence="2" id="KW-1133">Transmembrane helix</keyword>
<keyword evidence="2" id="KW-0812">Transmembrane</keyword>
<dbReference type="VEuPathDB" id="FungiDB:RhiirA1_460318"/>
<dbReference type="AlphaFoldDB" id="A0A2N1MZA4"/>
<evidence type="ECO:0000256" key="2">
    <source>
        <dbReference type="SAM" id="Phobius"/>
    </source>
</evidence>